<keyword evidence="3" id="KW-0804">Transcription</keyword>
<dbReference type="EMBL" id="SWLG01000012">
    <property type="protein sequence ID" value="TLS36284.1"/>
    <property type="molecule type" value="Genomic_DNA"/>
</dbReference>
<dbReference type="PANTHER" id="PTHR43537:SF5">
    <property type="entry name" value="UXU OPERON TRANSCRIPTIONAL REGULATOR"/>
    <property type="match status" value="1"/>
</dbReference>
<dbReference type="Gene3D" id="1.20.120.530">
    <property type="entry name" value="GntR ligand-binding domain-like"/>
    <property type="match status" value="1"/>
</dbReference>
<dbReference type="Pfam" id="PF00392">
    <property type="entry name" value="GntR"/>
    <property type="match status" value="1"/>
</dbReference>
<dbReference type="InterPro" id="IPR008920">
    <property type="entry name" value="TF_FadR/GntR_C"/>
</dbReference>
<dbReference type="InterPro" id="IPR036388">
    <property type="entry name" value="WH-like_DNA-bd_sf"/>
</dbReference>
<dbReference type="PROSITE" id="PS50949">
    <property type="entry name" value="HTH_GNTR"/>
    <property type="match status" value="1"/>
</dbReference>
<dbReference type="InterPro" id="IPR011711">
    <property type="entry name" value="GntR_C"/>
</dbReference>
<feature type="domain" description="HTH gntR-type" evidence="5">
    <location>
        <begin position="9"/>
        <end position="77"/>
    </location>
</feature>
<comment type="caution">
    <text evidence="6">The sequence shown here is derived from an EMBL/GenBank/DDBJ whole genome shotgun (WGS) entry which is preliminary data.</text>
</comment>
<dbReference type="InterPro" id="IPR036390">
    <property type="entry name" value="WH_DNA-bd_sf"/>
</dbReference>
<name>A0A5R9F717_9BACL</name>
<feature type="coiled-coil region" evidence="4">
    <location>
        <begin position="115"/>
        <end position="142"/>
    </location>
</feature>
<dbReference type="GO" id="GO:0003677">
    <property type="term" value="F:DNA binding"/>
    <property type="evidence" value="ECO:0007669"/>
    <property type="project" value="UniProtKB-KW"/>
</dbReference>
<dbReference type="GO" id="GO:0003700">
    <property type="term" value="F:DNA-binding transcription factor activity"/>
    <property type="evidence" value="ECO:0007669"/>
    <property type="project" value="InterPro"/>
</dbReference>
<reference evidence="6 7" key="1">
    <citation type="submission" date="2019-04" db="EMBL/GenBank/DDBJ databases">
        <title>Bacillus caeni sp. nov., a bacterium isolated from mangrove sediment.</title>
        <authorList>
            <person name="Huang H."/>
            <person name="Mo K."/>
            <person name="Hu Y."/>
        </authorList>
    </citation>
    <scope>NUCLEOTIDE SEQUENCE [LARGE SCALE GENOMIC DNA]</scope>
    <source>
        <strain evidence="6 7">HB172195</strain>
    </source>
</reference>
<dbReference type="Proteomes" id="UP000308230">
    <property type="component" value="Unassembled WGS sequence"/>
</dbReference>
<dbReference type="OrthoDB" id="9782299at2"/>
<dbReference type="CDD" id="cd07377">
    <property type="entry name" value="WHTH_GntR"/>
    <property type="match status" value="1"/>
</dbReference>
<keyword evidence="2" id="KW-0238">DNA-binding</keyword>
<evidence type="ECO:0000313" key="6">
    <source>
        <dbReference type="EMBL" id="TLS36284.1"/>
    </source>
</evidence>
<dbReference type="SMART" id="SM00345">
    <property type="entry name" value="HTH_GNTR"/>
    <property type="match status" value="1"/>
</dbReference>
<keyword evidence="1" id="KW-0805">Transcription regulation</keyword>
<evidence type="ECO:0000256" key="2">
    <source>
        <dbReference type="ARBA" id="ARBA00023125"/>
    </source>
</evidence>
<evidence type="ECO:0000313" key="7">
    <source>
        <dbReference type="Proteomes" id="UP000308230"/>
    </source>
</evidence>
<gene>
    <name evidence="6" type="ORF">FCL54_16365</name>
</gene>
<organism evidence="6 7">
    <name type="scientific">Exobacillus caeni</name>
    <dbReference type="NCBI Taxonomy" id="2574798"/>
    <lineage>
        <taxon>Bacteria</taxon>
        <taxon>Bacillati</taxon>
        <taxon>Bacillota</taxon>
        <taxon>Bacilli</taxon>
        <taxon>Bacillales</taxon>
        <taxon>Guptibacillaceae</taxon>
        <taxon>Exobacillus</taxon>
    </lineage>
</organism>
<dbReference type="SUPFAM" id="SSF46785">
    <property type="entry name" value="Winged helix' DNA-binding domain"/>
    <property type="match status" value="1"/>
</dbReference>
<accession>A0A5R9F717</accession>
<dbReference type="InterPro" id="IPR000524">
    <property type="entry name" value="Tscrpt_reg_HTH_GntR"/>
</dbReference>
<proteinExistence type="predicted"/>
<dbReference type="SUPFAM" id="SSF48008">
    <property type="entry name" value="GntR ligand-binding domain-like"/>
    <property type="match status" value="1"/>
</dbReference>
<evidence type="ECO:0000256" key="1">
    <source>
        <dbReference type="ARBA" id="ARBA00023015"/>
    </source>
</evidence>
<keyword evidence="7" id="KW-1185">Reference proteome</keyword>
<sequence>MNVEKISSKKVSERVGEQIENLIITGHFQSGEKLPSVRELCELFDVGRSAVRDAITTMKGKGLVDVRHGEGTYVQSYDPAQLFRSNMLLPDMKDIEALFQVRAILETEMVKMAAENRTEKDLREMEKTIRRMRTACHEENETLDYHFHKTIAKAAGNHILYQLMEFISSTTQKAMVDFHGYIAEDEAILSNIINQHEQIFENIKLGDGEGSSKVMHIHLEEVKRLMQKSILNETESCL</sequence>
<dbReference type="Pfam" id="PF07729">
    <property type="entry name" value="FCD"/>
    <property type="match status" value="1"/>
</dbReference>
<dbReference type="PANTHER" id="PTHR43537">
    <property type="entry name" value="TRANSCRIPTIONAL REGULATOR, GNTR FAMILY"/>
    <property type="match status" value="1"/>
</dbReference>
<dbReference type="Gene3D" id="1.10.10.10">
    <property type="entry name" value="Winged helix-like DNA-binding domain superfamily/Winged helix DNA-binding domain"/>
    <property type="match status" value="1"/>
</dbReference>
<evidence type="ECO:0000259" key="5">
    <source>
        <dbReference type="PROSITE" id="PS50949"/>
    </source>
</evidence>
<dbReference type="SMART" id="SM00895">
    <property type="entry name" value="FCD"/>
    <property type="match status" value="1"/>
</dbReference>
<dbReference type="AlphaFoldDB" id="A0A5R9F717"/>
<dbReference type="PRINTS" id="PR00035">
    <property type="entry name" value="HTHGNTR"/>
</dbReference>
<evidence type="ECO:0000256" key="4">
    <source>
        <dbReference type="SAM" id="Coils"/>
    </source>
</evidence>
<keyword evidence="4" id="KW-0175">Coiled coil</keyword>
<protein>
    <submittedName>
        <fullName evidence="6">FadR family transcriptional regulator</fullName>
    </submittedName>
</protein>
<evidence type="ECO:0000256" key="3">
    <source>
        <dbReference type="ARBA" id="ARBA00023163"/>
    </source>
</evidence>